<evidence type="ECO:0000313" key="1">
    <source>
        <dbReference type="EMBL" id="RZS92496.1"/>
    </source>
</evidence>
<proteinExistence type="predicted"/>
<keyword evidence="2" id="KW-1185">Reference proteome</keyword>
<evidence type="ECO:0000313" key="2">
    <source>
        <dbReference type="Proteomes" id="UP000292262"/>
    </source>
</evidence>
<reference evidence="1 2" key="1">
    <citation type="submission" date="2019-02" db="EMBL/GenBank/DDBJ databases">
        <title>Genomic Encyclopedia of Type Strains, Phase IV (KMG-IV): sequencing the most valuable type-strain genomes for metagenomic binning, comparative biology and taxonomic classification.</title>
        <authorList>
            <person name="Goeker M."/>
        </authorList>
    </citation>
    <scope>NUCLEOTIDE SEQUENCE [LARGE SCALE GENOMIC DNA]</scope>
    <source>
        <strain evidence="1 2">DSM 17196</strain>
    </source>
</reference>
<name>A0A4Q7NYH6_9FLAO</name>
<dbReference type="RefSeq" id="WP_130287176.1">
    <property type="nucleotide sequence ID" value="NZ_SGXE01000003.1"/>
</dbReference>
<protein>
    <submittedName>
        <fullName evidence="1">Uncharacterized protein</fullName>
    </submittedName>
</protein>
<gene>
    <name evidence="1" type="ORF">EV197_2634</name>
</gene>
<dbReference type="Proteomes" id="UP000292262">
    <property type="component" value="Unassembled WGS sequence"/>
</dbReference>
<accession>A0A4Q7NYH6</accession>
<dbReference type="EMBL" id="SGXE01000003">
    <property type="protein sequence ID" value="RZS92496.1"/>
    <property type="molecule type" value="Genomic_DNA"/>
</dbReference>
<sequence>MSTHNTKEIYDYTIVGKDLTTFILQPGYVEGVEKLEKTFPDIKTMYSSIFKNTKEYCVVLWNGIPFRWSYTEDLPDLVANIIEILNQIIVNNTEQWHSELKSKTFEALWSFSTKDSMLSIKSSFIRVDGGHQNALNSLSVIKINREHFIAEWKLLIEQLLQSFLASEQIVSGSEAEECLHNIKQINNHIANRALRYQYDKR</sequence>
<organism evidence="1 2">
    <name type="scientific">Aquimarina brevivitae</name>
    <dbReference type="NCBI Taxonomy" id="323412"/>
    <lineage>
        <taxon>Bacteria</taxon>
        <taxon>Pseudomonadati</taxon>
        <taxon>Bacteroidota</taxon>
        <taxon>Flavobacteriia</taxon>
        <taxon>Flavobacteriales</taxon>
        <taxon>Flavobacteriaceae</taxon>
        <taxon>Aquimarina</taxon>
    </lineage>
</organism>
<dbReference type="OrthoDB" id="1147965at2"/>
<dbReference type="AlphaFoldDB" id="A0A4Q7NYH6"/>
<comment type="caution">
    <text evidence="1">The sequence shown here is derived from an EMBL/GenBank/DDBJ whole genome shotgun (WGS) entry which is preliminary data.</text>
</comment>